<accession>K1Q390</accession>
<reference evidence="1" key="1">
    <citation type="journal article" date="2012" name="Nature">
        <title>The oyster genome reveals stress adaptation and complexity of shell formation.</title>
        <authorList>
            <person name="Zhang G."/>
            <person name="Fang X."/>
            <person name="Guo X."/>
            <person name="Li L."/>
            <person name="Luo R."/>
            <person name="Xu F."/>
            <person name="Yang P."/>
            <person name="Zhang L."/>
            <person name="Wang X."/>
            <person name="Qi H."/>
            <person name="Xiong Z."/>
            <person name="Que H."/>
            <person name="Xie Y."/>
            <person name="Holland P.W."/>
            <person name="Paps J."/>
            <person name="Zhu Y."/>
            <person name="Wu F."/>
            <person name="Chen Y."/>
            <person name="Wang J."/>
            <person name="Peng C."/>
            <person name="Meng J."/>
            <person name="Yang L."/>
            <person name="Liu J."/>
            <person name="Wen B."/>
            <person name="Zhang N."/>
            <person name="Huang Z."/>
            <person name="Zhu Q."/>
            <person name="Feng Y."/>
            <person name="Mount A."/>
            <person name="Hedgecock D."/>
            <person name="Xu Z."/>
            <person name="Liu Y."/>
            <person name="Domazet-Loso T."/>
            <person name="Du Y."/>
            <person name="Sun X."/>
            <person name="Zhang S."/>
            <person name="Liu B."/>
            <person name="Cheng P."/>
            <person name="Jiang X."/>
            <person name="Li J."/>
            <person name="Fan D."/>
            <person name="Wang W."/>
            <person name="Fu W."/>
            <person name="Wang T."/>
            <person name="Wang B."/>
            <person name="Zhang J."/>
            <person name="Peng Z."/>
            <person name="Li Y."/>
            <person name="Li N."/>
            <person name="Wang J."/>
            <person name="Chen M."/>
            <person name="He Y."/>
            <person name="Tan F."/>
            <person name="Song X."/>
            <person name="Zheng Q."/>
            <person name="Huang R."/>
            <person name="Yang H."/>
            <person name="Du X."/>
            <person name="Chen L."/>
            <person name="Yang M."/>
            <person name="Gaffney P.M."/>
            <person name="Wang S."/>
            <person name="Luo L."/>
            <person name="She Z."/>
            <person name="Ming Y."/>
            <person name="Huang W."/>
            <person name="Zhang S."/>
            <person name="Huang B."/>
            <person name="Zhang Y."/>
            <person name="Qu T."/>
            <person name="Ni P."/>
            <person name="Miao G."/>
            <person name="Wang J."/>
            <person name="Wang Q."/>
            <person name="Steinberg C.E."/>
            <person name="Wang H."/>
            <person name="Li N."/>
            <person name="Qian L."/>
            <person name="Zhang G."/>
            <person name="Li Y."/>
            <person name="Yang H."/>
            <person name="Liu X."/>
            <person name="Wang J."/>
            <person name="Yin Y."/>
            <person name="Wang J."/>
        </authorList>
    </citation>
    <scope>NUCLEOTIDE SEQUENCE [LARGE SCALE GENOMIC DNA]</scope>
    <source>
        <strain evidence="1">05x7-T-G4-1.051#20</strain>
    </source>
</reference>
<proteinExistence type="predicted"/>
<protein>
    <submittedName>
        <fullName evidence="1">Uncharacterized protein</fullName>
    </submittedName>
</protein>
<dbReference type="HOGENOM" id="CLU_1983687_0_0_1"/>
<gene>
    <name evidence="1" type="ORF">CGI_10022503</name>
</gene>
<name>K1Q390_MAGGI</name>
<dbReference type="AlphaFoldDB" id="K1Q390"/>
<evidence type="ECO:0000313" key="1">
    <source>
        <dbReference type="EMBL" id="EKC30932.1"/>
    </source>
</evidence>
<organism evidence="1">
    <name type="scientific">Magallana gigas</name>
    <name type="common">Pacific oyster</name>
    <name type="synonym">Crassostrea gigas</name>
    <dbReference type="NCBI Taxonomy" id="29159"/>
    <lineage>
        <taxon>Eukaryota</taxon>
        <taxon>Metazoa</taxon>
        <taxon>Spiralia</taxon>
        <taxon>Lophotrochozoa</taxon>
        <taxon>Mollusca</taxon>
        <taxon>Bivalvia</taxon>
        <taxon>Autobranchia</taxon>
        <taxon>Pteriomorphia</taxon>
        <taxon>Ostreida</taxon>
        <taxon>Ostreoidea</taxon>
        <taxon>Ostreidae</taxon>
        <taxon>Magallana</taxon>
    </lineage>
</organism>
<sequence>MVVWPIVLHTTVMIVFLLMSVTCSGSCPDHSALKEALTCLHNLTDGDNSKISINTADILRTKSFCEFDGMSLYIAVYIQKSECIQAQSQEIEQCVERQKDVTVSREAGAVYSIDKDEHQYVKDVCG</sequence>
<dbReference type="InParanoid" id="K1Q390"/>
<dbReference type="EMBL" id="JH816359">
    <property type="protein sequence ID" value="EKC30932.1"/>
    <property type="molecule type" value="Genomic_DNA"/>
</dbReference>